<evidence type="ECO:0000256" key="1">
    <source>
        <dbReference type="SAM" id="Phobius"/>
    </source>
</evidence>
<dbReference type="EMBL" id="AP014836">
    <property type="protein sequence ID" value="BAW80564.1"/>
    <property type="molecule type" value="Genomic_DNA"/>
</dbReference>
<keyword evidence="3" id="KW-1185">Reference proteome</keyword>
<keyword evidence="1" id="KW-0812">Transmembrane</keyword>
<feature type="transmembrane region" description="Helical" evidence="1">
    <location>
        <begin position="309"/>
        <end position="330"/>
    </location>
</feature>
<feature type="transmembrane region" description="Helical" evidence="1">
    <location>
        <begin position="181"/>
        <end position="203"/>
    </location>
</feature>
<feature type="transmembrane region" description="Helical" evidence="1">
    <location>
        <begin position="139"/>
        <end position="160"/>
    </location>
</feature>
<dbReference type="RefSeq" id="WP_096527098.1">
    <property type="nucleotide sequence ID" value="NZ_AP014836.1"/>
</dbReference>
<dbReference type="PANTHER" id="PTHR34219">
    <property type="entry name" value="IRON-REGULATED INNER MEMBRANE PROTEIN-RELATED"/>
    <property type="match status" value="1"/>
</dbReference>
<evidence type="ECO:0000313" key="2">
    <source>
        <dbReference type="EMBL" id="BAW80564.1"/>
    </source>
</evidence>
<evidence type="ECO:0000313" key="3">
    <source>
        <dbReference type="Proteomes" id="UP000243679"/>
    </source>
</evidence>
<keyword evidence="1" id="KW-0472">Membrane</keyword>
<dbReference type="KEGG" id="ntt:TAO_1194"/>
<accession>A0A1Q2SN55</accession>
<evidence type="ECO:0008006" key="4">
    <source>
        <dbReference type="Google" id="ProtNLM"/>
    </source>
</evidence>
<name>A0A1Q2SN55_9GAMM</name>
<organism evidence="2 3">
    <name type="scientific">Candidatus Nitrosoglobus terrae</name>
    <dbReference type="NCBI Taxonomy" id="1630141"/>
    <lineage>
        <taxon>Bacteria</taxon>
        <taxon>Pseudomonadati</taxon>
        <taxon>Pseudomonadota</taxon>
        <taxon>Gammaproteobacteria</taxon>
        <taxon>Chromatiales</taxon>
        <taxon>Chromatiaceae</taxon>
        <taxon>Candidatus Nitrosoglobus</taxon>
    </lineage>
</organism>
<proteinExistence type="predicted"/>
<dbReference type="Pfam" id="PF03929">
    <property type="entry name" value="PepSY_TM"/>
    <property type="match status" value="1"/>
</dbReference>
<dbReference type="OrthoDB" id="5574395at2"/>
<keyword evidence="1" id="KW-1133">Transmembrane helix</keyword>
<sequence>MSSTKVFFKIHVYVGTVCAVFLLIIASTGIVLGFYDQLRYSYPPYKLTTPVDHSLAPTILVEKIRSAYPKHQLIQLSLSTAPDRAAVAKLEGNHNDNQLVFVNPGTGVIFAYQRLDYQDGLSFIHSLHHGKPFGLVGRIIASISGISLLILWLVGLILWWRHSSRIYAWQGKSWRIKLRSVHRWLGLILGGILALLAILGALLNFDKPLKQWLNPPPHIKIREIDTQQSFDLERAIAQGSVAYPGVHLDRIYFPTPDNYLLQLHFKDGAYVYLHGVDGRVIKIDSISSHWTNWLYSFHTWRFLETGRSWVIAVLGATLLLLVGSGFLTYWRKRFH</sequence>
<gene>
    <name evidence="2" type="ORF">TAO_1194</name>
</gene>
<dbReference type="InterPro" id="IPR005625">
    <property type="entry name" value="PepSY-ass_TM"/>
</dbReference>
<reference evidence="2 3" key="1">
    <citation type="journal article" date="2017" name="ISME J.">
        <title>An acid-tolerant ammonia-oxidizing ?-proteobacterium from soil.</title>
        <authorList>
            <person name="Hayatsu M."/>
            <person name="Tago K."/>
            <person name="Uchiyama I."/>
            <person name="Toyoda A."/>
            <person name="Wang Y."/>
            <person name="Shimomura Y."/>
            <person name="Okubo T."/>
            <person name="Kurisu F."/>
            <person name="Hirono Y."/>
            <person name="Nonaka K."/>
            <person name="Akiyama H."/>
            <person name="Itoh T."/>
            <person name="Takami H."/>
        </authorList>
    </citation>
    <scope>NUCLEOTIDE SEQUENCE [LARGE SCALE GENOMIC DNA]</scope>
    <source>
        <strain evidence="2 3">TAO100</strain>
    </source>
</reference>
<feature type="transmembrane region" description="Helical" evidence="1">
    <location>
        <begin position="12"/>
        <end position="35"/>
    </location>
</feature>
<dbReference type="AlphaFoldDB" id="A0A1Q2SN55"/>
<protein>
    <recommendedName>
        <fullName evidence="4">PepSY-associated TM helix domain-containing protein</fullName>
    </recommendedName>
</protein>
<dbReference type="Proteomes" id="UP000243679">
    <property type="component" value="Chromosome"/>
</dbReference>